<dbReference type="AlphaFoldDB" id="A0A0R2ALD8"/>
<dbReference type="EMBL" id="AYYQ01000033">
    <property type="protein sequence ID" value="KRM67985.1"/>
    <property type="molecule type" value="Genomic_DNA"/>
</dbReference>
<keyword evidence="1" id="KW-0472">Membrane</keyword>
<keyword evidence="1" id="KW-0812">Transmembrane</keyword>
<dbReference type="Pfam" id="PF13240">
    <property type="entry name" value="Zn_Ribbon_1"/>
    <property type="match status" value="1"/>
</dbReference>
<feature type="transmembrane region" description="Helical" evidence="1">
    <location>
        <begin position="237"/>
        <end position="262"/>
    </location>
</feature>
<dbReference type="PATRIC" id="fig|1423781.4.peg.356"/>
<feature type="transmembrane region" description="Helical" evidence="1">
    <location>
        <begin position="203"/>
        <end position="225"/>
    </location>
</feature>
<feature type="transmembrane region" description="Helical" evidence="1">
    <location>
        <begin position="177"/>
        <end position="197"/>
    </location>
</feature>
<reference evidence="3 4" key="1">
    <citation type="journal article" date="2015" name="Genome Announc.">
        <title>Expanding the biotechnology potential of lactobacilli through comparative genomics of 213 strains and associated genera.</title>
        <authorList>
            <person name="Sun Z."/>
            <person name="Harris H.M."/>
            <person name="McCann A."/>
            <person name="Guo C."/>
            <person name="Argimon S."/>
            <person name="Zhang W."/>
            <person name="Yang X."/>
            <person name="Jeffery I.B."/>
            <person name="Cooney J.C."/>
            <person name="Kagawa T.F."/>
            <person name="Liu W."/>
            <person name="Song Y."/>
            <person name="Salvetti E."/>
            <person name="Wrobel A."/>
            <person name="Rasinkangas P."/>
            <person name="Parkhill J."/>
            <person name="Rea M.C."/>
            <person name="O'Sullivan O."/>
            <person name="Ritari J."/>
            <person name="Douillard F.P."/>
            <person name="Paul Ross R."/>
            <person name="Yang R."/>
            <person name="Briner A.E."/>
            <person name="Felis G.E."/>
            <person name="de Vos W.M."/>
            <person name="Barrangou R."/>
            <person name="Klaenhammer T.R."/>
            <person name="Caufield P.W."/>
            <person name="Cui Y."/>
            <person name="Zhang H."/>
            <person name="O'Toole P.W."/>
        </authorList>
    </citation>
    <scope>NUCLEOTIDE SEQUENCE [LARGE SCALE GENOMIC DNA]</scope>
    <source>
        <strain evidence="3 4">DSM 23829</strain>
    </source>
</reference>
<evidence type="ECO:0000259" key="2">
    <source>
        <dbReference type="Pfam" id="PF13240"/>
    </source>
</evidence>
<name>A0A0R2ALD8_9LACO</name>
<keyword evidence="4" id="KW-1185">Reference proteome</keyword>
<gene>
    <name evidence="3" type="ORF">FD06_GL000347</name>
</gene>
<feature type="transmembrane region" description="Helical" evidence="1">
    <location>
        <begin position="134"/>
        <end position="156"/>
    </location>
</feature>
<comment type="caution">
    <text evidence="3">The sequence shown here is derived from an EMBL/GenBank/DDBJ whole genome shotgun (WGS) entry which is preliminary data.</text>
</comment>
<dbReference type="Proteomes" id="UP000052012">
    <property type="component" value="Unassembled WGS sequence"/>
</dbReference>
<evidence type="ECO:0000256" key="1">
    <source>
        <dbReference type="SAM" id="Phobius"/>
    </source>
</evidence>
<proteinExistence type="predicted"/>
<evidence type="ECO:0000313" key="4">
    <source>
        <dbReference type="Proteomes" id="UP000052012"/>
    </source>
</evidence>
<accession>A0A0R2ALD8</accession>
<dbReference type="InterPro" id="IPR026870">
    <property type="entry name" value="Zinc_ribbon_dom"/>
</dbReference>
<dbReference type="STRING" id="1423781.FD06_GL000347"/>
<sequence>MEESFFMDNSQKFCSHCGQKIQGNEKFCTNCGAALTSEANTNTNDSNVDVNETVNKAKNFSSNYFAWFLKTLKQPSEVVSDTHKYFGMVSFIIEGIITAWIMNIFASPLVDGINNALGEADNVAAWSGFARTDYLNLSFIVLLIFVLALTAIRVTAGFLSRRIEGSKISYLDYANDLAGITNITLVIELIILLFALISSYPNAIIMMLVSINFLFANVGYVFSLIRENSHLKCNRVYTVALSFVGLSVVSFIFSMLFMTIVFR</sequence>
<keyword evidence="1" id="KW-1133">Transmembrane helix</keyword>
<protein>
    <recommendedName>
        <fullName evidence="2">Zinc-ribbon domain-containing protein</fullName>
    </recommendedName>
</protein>
<feature type="transmembrane region" description="Helical" evidence="1">
    <location>
        <begin position="85"/>
        <end position="106"/>
    </location>
</feature>
<evidence type="ECO:0000313" key="3">
    <source>
        <dbReference type="EMBL" id="KRM67985.1"/>
    </source>
</evidence>
<dbReference type="OrthoDB" id="2274225at2"/>
<organism evidence="3 4">
    <name type="scientific">Apilactobacillus ozensis DSM 23829 = JCM 17196</name>
    <dbReference type="NCBI Taxonomy" id="1423781"/>
    <lineage>
        <taxon>Bacteria</taxon>
        <taxon>Bacillati</taxon>
        <taxon>Bacillota</taxon>
        <taxon>Bacilli</taxon>
        <taxon>Lactobacillales</taxon>
        <taxon>Lactobacillaceae</taxon>
        <taxon>Apilactobacillus</taxon>
    </lineage>
</organism>
<feature type="domain" description="Zinc-ribbon" evidence="2">
    <location>
        <begin position="13"/>
        <end position="35"/>
    </location>
</feature>